<dbReference type="GO" id="GO:0005525">
    <property type="term" value="F:GTP binding"/>
    <property type="evidence" value="ECO:0007669"/>
    <property type="project" value="UniProtKB-UniRule"/>
</dbReference>
<dbReference type="PROSITE" id="PS00227">
    <property type="entry name" value="TUBULIN"/>
    <property type="match status" value="1"/>
</dbReference>
<dbReference type="VEuPathDB" id="FungiDB:BDEG_22711"/>
<dbReference type="Pfam" id="PF00091">
    <property type="entry name" value="Tubulin"/>
    <property type="match status" value="1"/>
</dbReference>
<dbReference type="InterPro" id="IPR003008">
    <property type="entry name" value="Tubulin_FtsZ_GTPase"/>
</dbReference>
<dbReference type="PRINTS" id="PR01161">
    <property type="entry name" value="TUBULIN"/>
</dbReference>
<keyword evidence="11" id="KW-0966">Cell projection</keyword>
<dbReference type="EMBL" id="DS022302">
    <property type="protein sequence ID" value="OAJ38807.1"/>
    <property type="molecule type" value="Genomic_DNA"/>
</dbReference>
<dbReference type="GO" id="GO:0005634">
    <property type="term" value="C:nucleus"/>
    <property type="evidence" value="ECO:0007669"/>
    <property type="project" value="UniProtKB-SubCell"/>
</dbReference>
<dbReference type="Gene3D" id="1.10.287.600">
    <property type="entry name" value="Helix hairpin bin"/>
    <property type="match status" value="1"/>
</dbReference>
<evidence type="ECO:0000256" key="14">
    <source>
        <dbReference type="RuleBase" id="RU000352"/>
    </source>
</evidence>
<dbReference type="GO" id="GO:0005929">
    <property type="term" value="C:cilium"/>
    <property type="evidence" value="ECO:0007669"/>
    <property type="project" value="UniProtKB-SubCell"/>
</dbReference>
<evidence type="ECO:0000256" key="12">
    <source>
        <dbReference type="ARBA" id="ARBA00030594"/>
    </source>
</evidence>
<evidence type="ECO:0000256" key="9">
    <source>
        <dbReference type="ARBA" id="ARBA00023134"/>
    </source>
</evidence>
<dbReference type="GO" id="GO:0030030">
    <property type="term" value="P:cell projection organization"/>
    <property type="evidence" value="ECO:0007669"/>
    <property type="project" value="UniProtKB-KW"/>
</dbReference>
<comment type="similarity">
    <text evidence="4 14">Belongs to the tubulin family.</text>
</comment>
<dbReference type="InterPro" id="IPR023123">
    <property type="entry name" value="Tubulin_C"/>
</dbReference>
<evidence type="ECO:0000259" key="15">
    <source>
        <dbReference type="SMART" id="SM00864"/>
    </source>
</evidence>
<organism evidence="16 17">
    <name type="scientific">Batrachochytrium dendrobatidis (strain JEL423)</name>
    <dbReference type="NCBI Taxonomy" id="403673"/>
    <lineage>
        <taxon>Eukaryota</taxon>
        <taxon>Fungi</taxon>
        <taxon>Fungi incertae sedis</taxon>
        <taxon>Chytridiomycota</taxon>
        <taxon>Chytridiomycota incertae sedis</taxon>
        <taxon>Chytridiomycetes</taxon>
        <taxon>Rhizophydiales</taxon>
        <taxon>Rhizophydiales incertae sedis</taxon>
        <taxon>Batrachochytrium</taxon>
    </lineage>
</organism>
<keyword evidence="10" id="KW-0539">Nucleus</keyword>
<dbReference type="PANTHER" id="PTHR11588">
    <property type="entry name" value="TUBULIN"/>
    <property type="match status" value="1"/>
</dbReference>
<sequence>MGTSGRGNNWSHGFLEESKLDQILDSFRRLAEASFRYDGCMITHSLAGGTGSGLGSRMALELRDLYPKNYIMSCSFAPFSSGETALQNYNALLTLASLQSSADFIGVFSNDAILNTVTKQLGLDSSRNTPCVSIDTLNYWASQTLAGIMLPISPVSLDPINFCDNSLNRYTGQESNKVVVSDSVKPFSGWDLITRVTPMPSMKLAMFSSSQSIYTASKNIPKHAHTIDSWEDHFTQLHRNMSLPVGHRRNCIGAQLNIRGVQGVEFWKRWPEMQSKWLLKLGLSTPNTCLDVRMSYIYGLDMHSKQRSLDLCYNSDDIVPIVKKVYDQALHMYSQRAYVHWYERYMQSRTDEMFSESFEAVNSILDSYSTLSTNHLL</sequence>
<dbReference type="InterPro" id="IPR036525">
    <property type="entry name" value="Tubulin/FtsZ_GTPase_sf"/>
</dbReference>
<feature type="domain" description="Tubulin/FtsZ GTPase" evidence="15">
    <location>
        <begin position="2"/>
        <end position="157"/>
    </location>
</feature>
<dbReference type="SUPFAM" id="SSF52490">
    <property type="entry name" value="Tubulin nucleotide-binding domain-like"/>
    <property type="match status" value="1"/>
</dbReference>
<evidence type="ECO:0000256" key="6">
    <source>
        <dbReference type="ARBA" id="ARBA00022701"/>
    </source>
</evidence>
<dbReference type="OrthoDB" id="2588702at2759"/>
<dbReference type="SMART" id="SM00864">
    <property type="entry name" value="Tubulin"/>
    <property type="match status" value="1"/>
</dbReference>
<comment type="subcellular location">
    <subcellularLocation>
        <location evidence="3">Cell projection</location>
        <location evidence="3">Cilium</location>
    </subcellularLocation>
    <subcellularLocation>
        <location evidence="1">Cytoplasm</location>
        <location evidence="1">Cytoskeleton</location>
        <location evidence="1">Microtubule organizing center</location>
        <location evidence="1">Centrosome</location>
        <location evidence="1">Centriole</location>
    </subcellularLocation>
    <subcellularLocation>
        <location evidence="2">Nucleus</location>
    </subcellularLocation>
</comment>
<evidence type="ECO:0000313" key="16">
    <source>
        <dbReference type="EMBL" id="OAJ38807.1"/>
    </source>
</evidence>
<keyword evidence="6 14" id="KW-0493">Microtubule</keyword>
<dbReference type="Proteomes" id="UP000077115">
    <property type="component" value="Unassembled WGS sequence"/>
</dbReference>
<keyword evidence="7 14" id="KW-0547">Nucleotide-binding</keyword>
<evidence type="ECO:0000256" key="2">
    <source>
        <dbReference type="ARBA" id="ARBA00004123"/>
    </source>
</evidence>
<name>A0A177WFB6_BATDL</name>
<dbReference type="InterPro" id="IPR000217">
    <property type="entry name" value="Tubulin"/>
</dbReference>
<evidence type="ECO:0000256" key="8">
    <source>
        <dbReference type="ARBA" id="ARBA00022794"/>
    </source>
</evidence>
<evidence type="ECO:0000256" key="7">
    <source>
        <dbReference type="ARBA" id="ARBA00022741"/>
    </source>
</evidence>
<dbReference type="InterPro" id="IPR008280">
    <property type="entry name" value="Tub_FtsZ_C"/>
</dbReference>
<evidence type="ECO:0000256" key="11">
    <source>
        <dbReference type="ARBA" id="ARBA00023273"/>
    </source>
</evidence>
<keyword evidence="9 14" id="KW-0342">GTP-binding</keyword>
<dbReference type="AlphaFoldDB" id="A0A177WFB6"/>
<evidence type="ECO:0000313" key="17">
    <source>
        <dbReference type="Proteomes" id="UP000077115"/>
    </source>
</evidence>
<dbReference type="STRING" id="403673.A0A177WFB6"/>
<gene>
    <name evidence="16" type="ORF">BDEG_22711</name>
</gene>
<evidence type="ECO:0000256" key="1">
    <source>
        <dbReference type="ARBA" id="ARBA00004114"/>
    </source>
</evidence>
<reference evidence="16 17" key="1">
    <citation type="submission" date="2006-10" db="EMBL/GenBank/DDBJ databases">
        <title>The Genome Sequence of Batrachochytrium dendrobatidis JEL423.</title>
        <authorList>
            <consortium name="The Broad Institute Genome Sequencing Platform"/>
            <person name="Birren B."/>
            <person name="Lander E."/>
            <person name="Galagan J."/>
            <person name="Cuomo C."/>
            <person name="Devon K."/>
            <person name="Jaffe D."/>
            <person name="Butler J."/>
            <person name="Alvarez P."/>
            <person name="Gnerre S."/>
            <person name="Grabherr M."/>
            <person name="Kleber M."/>
            <person name="Mauceli E."/>
            <person name="Brockman W."/>
            <person name="Young S."/>
            <person name="LaButti K."/>
            <person name="Sykes S."/>
            <person name="DeCaprio D."/>
            <person name="Crawford M."/>
            <person name="Koehrsen M."/>
            <person name="Engels R."/>
            <person name="Montgomery P."/>
            <person name="Pearson M."/>
            <person name="Howarth C."/>
            <person name="Larson L."/>
            <person name="White J."/>
            <person name="O'Leary S."/>
            <person name="Kodira C."/>
            <person name="Zeng Q."/>
            <person name="Yandava C."/>
            <person name="Alvarado L."/>
            <person name="Longcore J."/>
            <person name="James T."/>
        </authorList>
    </citation>
    <scope>NUCLEOTIDE SEQUENCE [LARGE SCALE GENOMIC DNA]</scope>
    <source>
        <strain evidence="16 17">JEL423</strain>
    </source>
</reference>
<accession>A0A177WFB6</accession>
<dbReference type="GO" id="GO:0007017">
    <property type="term" value="P:microtubule-based process"/>
    <property type="evidence" value="ECO:0007669"/>
    <property type="project" value="InterPro"/>
</dbReference>
<dbReference type="GO" id="GO:0005874">
    <property type="term" value="C:microtubule"/>
    <property type="evidence" value="ECO:0007669"/>
    <property type="project" value="UniProtKB-KW"/>
</dbReference>
<evidence type="ECO:0000256" key="4">
    <source>
        <dbReference type="ARBA" id="ARBA00009636"/>
    </source>
</evidence>
<dbReference type="InterPro" id="IPR017975">
    <property type="entry name" value="Tubulin_CS"/>
</dbReference>
<evidence type="ECO:0000256" key="10">
    <source>
        <dbReference type="ARBA" id="ARBA00023242"/>
    </source>
</evidence>
<reference evidence="16 17" key="2">
    <citation type="submission" date="2016-05" db="EMBL/GenBank/DDBJ databases">
        <title>Lineage-specific infection strategies underlie the spectrum of fungal disease in amphibians.</title>
        <authorList>
            <person name="Cuomo C.A."/>
            <person name="Farrer R.A."/>
            <person name="James T."/>
            <person name="Longcore J."/>
            <person name="Birren B."/>
        </authorList>
    </citation>
    <scope>NUCLEOTIDE SEQUENCE [LARGE SCALE GENOMIC DNA]</scope>
    <source>
        <strain evidence="16 17">JEL423</strain>
    </source>
</reference>
<dbReference type="eggNOG" id="KOG1374">
    <property type="taxonomic scope" value="Eukaryota"/>
</dbReference>
<evidence type="ECO:0000256" key="13">
    <source>
        <dbReference type="ARBA" id="ARBA00046149"/>
    </source>
</evidence>
<proteinExistence type="inferred from homology"/>
<evidence type="ECO:0000256" key="3">
    <source>
        <dbReference type="ARBA" id="ARBA00004138"/>
    </source>
</evidence>
<evidence type="ECO:0000256" key="5">
    <source>
        <dbReference type="ARBA" id="ARBA00014184"/>
    </source>
</evidence>
<dbReference type="GO" id="GO:0005200">
    <property type="term" value="F:structural constituent of cytoskeleton"/>
    <property type="evidence" value="ECO:0007669"/>
    <property type="project" value="InterPro"/>
</dbReference>
<dbReference type="GO" id="GO:0005814">
    <property type="term" value="C:centriole"/>
    <property type="evidence" value="ECO:0007669"/>
    <property type="project" value="UniProtKB-SubCell"/>
</dbReference>
<protein>
    <recommendedName>
        <fullName evidence="5">Tubulin delta chain</fullName>
    </recommendedName>
    <alternativeName>
        <fullName evidence="12">Delta-tubulin</fullName>
    </alternativeName>
</protein>
<keyword evidence="8" id="KW-0970">Cilium biogenesis/degradation</keyword>
<dbReference type="Gene3D" id="3.40.50.1440">
    <property type="entry name" value="Tubulin/FtsZ, GTPase domain"/>
    <property type="match status" value="1"/>
</dbReference>
<comment type="function">
    <text evidence="13">Acts as a positive regulator of hedgehog signaling and regulates ciliary function.</text>
</comment>
<dbReference type="SUPFAM" id="SSF55307">
    <property type="entry name" value="Tubulin C-terminal domain-like"/>
    <property type="match status" value="1"/>
</dbReference>
<dbReference type="InterPro" id="IPR002967">
    <property type="entry name" value="Delta_tubulin"/>
</dbReference>
<dbReference type="PRINTS" id="PR01224">
    <property type="entry name" value="DELTATUBULIN"/>
</dbReference>